<evidence type="ECO:0000313" key="8">
    <source>
        <dbReference type="EMBL" id="MCO0832340.1"/>
    </source>
</evidence>
<comment type="pathway">
    <text evidence="1 6">Pyrimidine metabolism; UMP biosynthesis via de novo pathway; UMP from orotate: step 1/2.</text>
</comment>
<keyword evidence="6" id="KW-0460">Magnesium</keyword>
<evidence type="ECO:0000256" key="4">
    <source>
        <dbReference type="ARBA" id="ARBA00022679"/>
    </source>
</evidence>
<feature type="binding site" evidence="6">
    <location>
        <position position="126"/>
    </location>
    <ligand>
        <name>orotate</name>
        <dbReference type="ChEBI" id="CHEBI:30839"/>
    </ligand>
</feature>
<dbReference type="HAMAP" id="MF_01208">
    <property type="entry name" value="PyrE"/>
    <property type="match status" value="1"/>
</dbReference>
<accession>A0ABT0ZQT0</accession>
<organism evidence="8 9">
    <name type="scientific">Fructobacillus apis</name>
    <dbReference type="NCBI Taxonomy" id="2935017"/>
    <lineage>
        <taxon>Bacteria</taxon>
        <taxon>Bacillati</taxon>
        <taxon>Bacillota</taxon>
        <taxon>Bacilli</taxon>
        <taxon>Lactobacillales</taxon>
        <taxon>Lactobacillaceae</taxon>
        <taxon>Fructobacillus</taxon>
    </lineage>
</organism>
<keyword evidence="3 6" id="KW-0328">Glycosyltransferase</keyword>
<comment type="caution">
    <text evidence="8">The sequence shown here is derived from an EMBL/GenBank/DDBJ whole genome shotgun (WGS) entry which is preliminary data.</text>
</comment>
<gene>
    <name evidence="6 8" type="primary">pyrE</name>
    <name evidence="8" type="ORF">NFX39_04445</name>
</gene>
<dbReference type="InterPro" id="IPR023031">
    <property type="entry name" value="OPRT"/>
</dbReference>
<dbReference type="PANTHER" id="PTHR19278:SF9">
    <property type="entry name" value="URIDINE 5'-MONOPHOSPHATE SYNTHASE"/>
    <property type="match status" value="1"/>
</dbReference>
<evidence type="ECO:0000259" key="7">
    <source>
        <dbReference type="Pfam" id="PF00156"/>
    </source>
</evidence>
<feature type="domain" description="Phosphoribosyltransferase" evidence="7">
    <location>
        <begin position="55"/>
        <end position="159"/>
    </location>
</feature>
<comment type="catalytic activity">
    <reaction evidence="6">
        <text>orotidine 5'-phosphate + diphosphate = orotate + 5-phospho-alpha-D-ribose 1-diphosphate</text>
        <dbReference type="Rhea" id="RHEA:10380"/>
        <dbReference type="ChEBI" id="CHEBI:30839"/>
        <dbReference type="ChEBI" id="CHEBI:33019"/>
        <dbReference type="ChEBI" id="CHEBI:57538"/>
        <dbReference type="ChEBI" id="CHEBI:58017"/>
        <dbReference type="EC" id="2.4.2.10"/>
    </reaction>
</comment>
<proteinExistence type="inferred from homology"/>
<evidence type="ECO:0000313" key="9">
    <source>
        <dbReference type="Proteomes" id="UP001523234"/>
    </source>
</evidence>
<keyword evidence="5 6" id="KW-0665">Pyrimidine biosynthesis</keyword>
<dbReference type="InterPro" id="IPR004467">
    <property type="entry name" value="Or_phspho_trans_dom"/>
</dbReference>
<name>A0ABT0ZQT0_9LACO</name>
<feature type="binding site" description="in other chain" evidence="6">
    <location>
        <begin position="122"/>
        <end position="130"/>
    </location>
    <ligand>
        <name>5-phospho-alpha-D-ribose 1-diphosphate</name>
        <dbReference type="ChEBI" id="CHEBI:58017"/>
        <note>ligand shared between dimeric partners</note>
    </ligand>
</feature>
<keyword evidence="9" id="KW-1185">Reference proteome</keyword>
<dbReference type="EC" id="2.4.2.10" evidence="2 6"/>
<dbReference type="InterPro" id="IPR029057">
    <property type="entry name" value="PRTase-like"/>
</dbReference>
<evidence type="ECO:0000256" key="5">
    <source>
        <dbReference type="ARBA" id="ARBA00022975"/>
    </source>
</evidence>
<reference evidence="8 9" key="1">
    <citation type="submission" date="2022-06" db="EMBL/GenBank/DDBJ databases">
        <title>Fructobacillus taiwanensis sp. nov., isolated from the honeybee.</title>
        <authorList>
            <person name="Chen Y.-S."/>
            <person name="Wang L.-T."/>
            <person name="Lee Y.-S."/>
            <person name="Chang Y.-C."/>
            <person name="Wu H.-C."/>
            <person name="Liao C.-Y."/>
            <person name="Chen W.-H."/>
            <person name="Deng J.-N."/>
            <person name="Wang Y.-H."/>
        </authorList>
    </citation>
    <scope>NUCLEOTIDE SEQUENCE [LARGE SCALE GENOMIC DNA]</scope>
    <source>
        <strain evidence="8 9">W13</strain>
    </source>
</reference>
<evidence type="ECO:0000256" key="6">
    <source>
        <dbReference type="HAMAP-Rule" id="MF_01208"/>
    </source>
</evidence>
<feature type="binding site" evidence="6">
    <location>
        <position position="96"/>
    </location>
    <ligand>
        <name>5-phospho-alpha-D-ribose 1-diphosphate</name>
        <dbReference type="ChEBI" id="CHEBI:58017"/>
        <note>ligand shared between dimeric partners</note>
    </ligand>
</feature>
<dbReference type="Pfam" id="PF00156">
    <property type="entry name" value="Pribosyltran"/>
    <property type="match status" value="1"/>
</dbReference>
<evidence type="ECO:0000256" key="2">
    <source>
        <dbReference type="ARBA" id="ARBA00011971"/>
    </source>
</evidence>
<dbReference type="CDD" id="cd06223">
    <property type="entry name" value="PRTases_typeI"/>
    <property type="match status" value="1"/>
</dbReference>
<dbReference type="NCBIfam" id="TIGR00336">
    <property type="entry name" value="pyrE"/>
    <property type="match status" value="1"/>
</dbReference>
<dbReference type="Gene3D" id="3.40.50.2020">
    <property type="match status" value="1"/>
</dbReference>
<comment type="function">
    <text evidence="6">Catalyzes the transfer of a ribosyl phosphate group from 5-phosphoribose 1-diphosphate to orotate, leading to the formation of orotidine monophosphate (OMP).</text>
</comment>
<comment type="cofactor">
    <cofactor evidence="6">
        <name>Mg(2+)</name>
        <dbReference type="ChEBI" id="CHEBI:18420"/>
    </cofactor>
</comment>
<evidence type="ECO:0000256" key="3">
    <source>
        <dbReference type="ARBA" id="ARBA00022676"/>
    </source>
</evidence>
<comment type="subunit">
    <text evidence="6">Homodimer.</text>
</comment>
<dbReference type="RefSeq" id="WP_252443405.1">
    <property type="nucleotide sequence ID" value="NZ_JAMWYK010000004.1"/>
</dbReference>
<dbReference type="SUPFAM" id="SSF53271">
    <property type="entry name" value="PRTase-like"/>
    <property type="match status" value="1"/>
</dbReference>
<keyword evidence="4 6" id="KW-0808">Transferase</keyword>
<sequence>MTNVKEIAKQLLQKKIVSFKESGHYEFASGIYSPIYTDLRQTISYPELRKAITVALAEQIKANYPNVTVIAGVATAGIPQAALVAEEMNLPMLYVRSKPKDHGKGKQIEGVLNEDDQVVLIDDLLSTGGSVIKAAQAVQEDGYKVAGIAAIFSYGFTDLKKNMDDAGFAYDTMLTYQDLLEAAHEGDWLSAEHLKAYKAFQSDPWGFDR</sequence>
<dbReference type="GO" id="GO:0004588">
    <property type="term" value="F:orotate phosphoribosyltransferase activity"/>
    <property type="evidence" value="ECO:0007669"/>
    <property type="project" value="UniProtKB-EC"/>
</dbReference>
<feature type="binding site" evidence="6">
    <location>
        <position position="100"/>
    </location>
    <ligand>
        <name>5-phospho-alpha-D-ribose 1-diphosphate</name>
        <dbReference type="ChEBI" id="CHEBI:58017"/>
        <note>ligand shared between dimeric partners</note>
    </ligand>
</feature>
<comment type="similarity">
    <text evidence="6">Belongs to the purine/pyrimidine phosphoribosyltransferase family. PyrE subfamily.</text>
</comment>
<dbReference type="InterPro" id="IPR000836">
    <property type="entry name" value="PRTase_dom"/>
</dbReference>
<dbReference type="EMBL" id="JAMWYK010000004">
    <property type="protein sequence ID" value="MCO0832340.1"/>
    <property type="molecule type" value="Genomic_DNA"/>
</dbReference>
<dbReference type="PANTHER" id="PTHR19278">
    <property type="entry name" value="OROTATE PHOSPHORIBOSYLTRANSFERASE"/>
    <property type="match status" value="1"/>
</dbReference>
<comment type="caution">
    <text evidence="6">Lacks conserved residue(s) required for the propagation of feature annotation.</text>
</comment>
<dbReference type="Proteomes" id="UP001523234">
    <property type="component" value="Unassembled WGS sequence"/>
</dbReference>
<evidence type="ECO:0000256" key="1">
    <source>
        <dbReference type="ARBA" id="ARBA00004889"/>
    </source>
</evidence>
<protein>
    <recommendedName>
        <fullName evidence="2 6">Orotate phosphoribosyltransferase</fullName>
        <shortName evidence="6">OPRT</shortName>
        <shortName evidence="6">OPRTase</shortName>
        <ecNumber evidence="2 6">2.4.2.10</ecNumber>
    </recommendedName>
</protein>
<feature type="binding site" evidence="6">
    <location>
        <position position="102"/>
    </location>
    <ligand>
        <name>5-phospho-alpha-D-ribose 1-diphosphate</name>
        <dbReference type="ChEBI" id="CHEBI:58017"/>
        <note>ligand shared between dimeric partners</note>
    </ligand>
</feature>